<evidence type="ECO:0000313" key="2">
    <source>
        <dbReference type="Proteomes" id="UP000177370"/>
    </source>
</evidence>
<name>A0A1F6V8D8_9BACT</name>
<dbReference type="AlphaFoldDB" id="A0A1F6V8D8"/>
<sequence>MDPKMELGPGGVEKKERIMQAAIRVSNGKVFIGKGHKIILEEIYEEDPGLVDYREEGFVTNKRPFITRQEAAEVAFNAGQTKTRKRKLMSQDLRLE</sequence>
<protein>
    <submittedName>
        <fullName evidence="1">Uncharacterized protein</fullName>
    </submittedName>
</protein>
<dbReference type="Pfam" id="PF26092">
    <property type="entry name" value="T4_Y16D"/>
    <property type="match status" value="1"/>
</dbReference>
<evidence type="ECO:0000313" key="1">
    <source>
        <dbReference type="EMBL" id="OGI65784.1"/>
    </source>
</evidence>
<dbReference type="Proteomes" id="UP000177370">
    <property type="component" value="Unassembled WGS sequence"/>
</dbReference>
<dbReference type="InterPro" id="IPR058630">
    <property type="entry name" value="T4_Y16D"/>
</dbReference>
<accession>A0A1F6V8D8</accession>
<organism evidence="1 2">
    <name type="scientific">Candidatus Nomurabacteria bacterium RIFCSPHIGHO2_01_FULL_40_24b</name>
    <dbReference type="NCBI Taxonomy" id="1801739"/>
    <lineage>
        <taxon>Bacteria</taxon>
        <taxon>Candidatus Nomuraibacteriota</taxon>
    </lineage>
</organism>
<gene>
    <name evidence="1" type="ORF">A2647_00190</name>
</gene>
<comment type="caution">
    <text evidence="1">The sequence shown here is derived from an EMBL/GenBank/DDBJ whole genome shotgun (WGS) entry which is preliminary data.</text>
</comment>
<proteinExistence type="predicted"/>
<reference evidence="1 2" key="1">
    <citation type="journal article" date="2016" name="Nat. Commun.">
        <title>Thousands of microbial genomes shed light on interconnected biogeochemical processes in an aquifer system.</title>
        <authorList>
            <person name="Anantharaman K."/>
            <person name="Brown C.T."/>
            <person name="Hug L.A."/>
            <person name="Sharon I."/>
            <person name="Castelle C.J."/>
            <person name="Probst A.J."/>
            <person name="Thomas B.C."/>
            <person name="Singh A."/>
            <person name="Wilkins M.J."/>
            <person name="Karaoz U."/>
            <person name="Brodie E.L."/>
            <person name="Williams K.H."/>
            <person name="Hubbard S.S."/>
            <person name="Banfield J.F."/>
        </authorList>
    </citation>
    <scope>NUCLEOTIDE SEQUENCE [LARGE SCALE GENOMIC DNA]</scope>
</reference>
<dbReference type="EMBL" id="MFTP01000012">
    <property type="protein sequence ID" value="OGI65784.1"/>
    <property type="molecule type" value="Genomic_DNA"/>
</dbReference>